<dbReference type="KEGG" id="ttk:TST_1021"/>
<dbReference type="NCBIfam" id="NF004637">
    <property type="entry name" value="PRK05986.1"/>
    <property type="match status" value="1"/>
</dbReference>
<dbReference type="PANTHER" id="PTHR46638:SF1">
    <property type="entry name" value="CORRINOID ADENOSYLTRANSFERASE"/>
    <property type="match status" value="1"/>
</dbReference>
<dbReference type="PATRIC" id="fig|1298851.3.peg.1064"/>
<evidence type="ECO:0000256" key="2">
    <source>
        <dbReference type="ARBA" id="ARBA00007487"/>
    </source>
</evidence>
<evidence type="ECO:0000256" key="7">
    <source>
        <dbReference type="ARBA" id="ARBA00033354"/>
    </source>
</evidence>
<keyword evidence="11" id="KW-1185">Reference proteome</keyword>
<reference evidence="11" key="1">
    <citation type="journal article" date="2018" name="Science">
        <title>A primordial and reversible TCA cycle in a facultatively chemolithoautotrophic thermophile.</title>
        <authorList>
            <person name="Nunoura T."/>
            <person name="Chikaraishi Y."/>
            <person name="Izaki R."/>
            <person name="Suwa T."/>
            <person name="Sato T."/>
            <person name="Harada T."/>
            <person name="Mori K."/>
            <person name="Kato Y."/>
            <person name="Miyazaki M."/>
            <person name="Shimamura S."/>
            <person name="Yanagawa K."/>
            <person name="Shuto A."/>
            <person name="Ohkouchi N."/>
            <person name="Fujita N."/>
            <person name="Takaki Y."/>
            <person name="Atomi H."/>
            <person name="Takai K."/>
        </authorList>
    </citation>
    <scope>NUCLEOTIDE SEQUENCE [LARGE SCALE GENOMIC DNA]</scope>
    <source>
        <strain evidence="11">DSM 17441 / JCM 13301 / NBRC 103674 / ABI70S6</strain>
    </source>
</reference>
<dbReference type="RefSeq" id="WP_068549813.1">
    <property type="nucleotide sequence ID" value="NZ_AP013035.1"/>
</dbReference>
<dbReference type="Gene3D" id="3.40.50.300">
    <property type="entry name" value="P-loop containing nucleotide triphosphate hydrolases"/>
    <property type="match status" value="1"/>
</dbReference>
<keyword evidence="10" id="KW-0808">Transferase</keyword>
<evidence type="ECO:0000256" key="1">
    <source>
        <dbReference type="ARBA" id="ARBA00005121"/>
    </source>
</evidence>
<comment type="catalytic activity">
    <reaction evidence="8">
        <text>2 cob(II)yrinate a,c diamide + reduced [electron-transfer flavoprotein] + 2 ATP = 2 adenosylcob(III)yrinate a,c-diamide + 2 triphosphate + oxidized [electron-transfer flavoprotein] + 3 H(+)</text>
        <dbReference type="Rhea" id="RHEA:11528"/>
        <dbReference type="Rhea" id="RHEA-COMP:10685"/>
        <dbReference type="Rhea" id="RHEA-COMP:10686"/>
        <dbReference type="ChEBI" id="CHEBI:15378"/>
        <dbReference type="ChEBI" id="CHEBI:18036"/>
        <dbReference type="ChEBI" id="CHEBI:30616"/>
        <dbReference type="ChEBI" id="CHEBI:57692"/>
        <dbReference type="ChEBI" id="CHEBI:58307"/>
        <dbReference type="ChEBI" id="CHEBI:58503"/>
        <dbReference type="ChEBI" id="CHEBI:58537"/>
        <dbReference type="EC" id="2.5.1.17"/>
    </reaction>
</comment>
<dbReference type="Pfam" id="PF02572">
    <property type="entry name" value="CobA_CobO_BtuR"/>
    <property type="match status" value="1"/>
</dbReference>
<evidence type="ECO:0000256" key="9">
    <source>
        <dbReference type="ARBA" id="ARBA00048692"/>
    </source>
</evidence>
<dbReference type="OrthoDB" id="9810309at2"/>
<dbReference type="NCBIfam" id="TIGR00708">
    <property type="entry name" value="cobA"/>
    <property type="match status" value="1"/>
</dbReference>
<dbReference type="GO" id="GO:0009236">
    <property type="term" value="P:cobalamin biosynthetic process"/>
    <property type="evidence" value="ECO:0007669"/>
    <property type="project" value="InterPro"/>
</dbReference>
<dbReference type="CDD" id="cd00561">
    <property type="entry name" value="CobA_ACA"/>
    <property type="match status" value="1"/>
</dbReference>
<protein>
    <recommendedName>
        <fullName evidence="3">corrinoid adenosyltransferase</fullName>
        <ecNumber evidence="3">2.5.1.17</ecNumber>
    </recommendedName>
    <alternativeName>
        <fullName evidence="5">Cob(II)alamin adenosyltransferase</fullName>
    </alternativeName>
    <alternativeName>
        <fullName evidence="7">Cob(II)yrinic acid a,c-diamide adenosyltransferase</fullName>
    </alternativeName>
    <alternativeName>
        <fullName evidence="6">Cobinamide/cobalamin adenosyltransferase</fullName>
    </alternativeName>
</protein>
<dbReference type="GO" id="GO:0008817">
    <property type="term" value="F:corrinoid adenosyltransferase activity"/>
    <property type="evidence" value="ECO:0007669"/>
    <property type="project" value="UniProtKB-EC"/>
</dbReference>
<dbReference type="STRING" id="1298851.TST_1021"/>
<dbReference type="InterPro" id="IPR003724">
    <property type="entry name" value="CblAdoTrfase_CobA"/>
</dbReference>
<proteinExistence type="inferred from homology"/>
<dbReference type="InterPro" id="IPR027417">
    <property type="entry name" value="P-loop_NTPase"/>
</dbReference>
<comment type="similarity">
    <text evidence="2">Belongs to the Cob(I)alamin adenosyltransferase family.</text>
</comment>
<dbReference type="AlphaFoldDB" id="A0A0S3QU29"/>
<evidence type="ECO:0000256" key="8">
    <source>
        <dbReference type="ARBA" id="ARBA00048555"/>
    </source>
</evidence>
<name>A0A0S3QU29_THET7</name>
<dbReference type="PANTHER" id="PTHR46638">
    <property type="entry name" value="CORRINOID ADENOSYLTRANSFERASE"/>
    <property type="match status" value="1"/>
</dbReference>
<dbReference type="GO" id="GO:0005524">
    <property type="term" value="F:ATP binding"/>
    <property type="evidence" value="ECO:0007669"/>
    <property type="project" value="InterPro"/>
</dbReference>
<evidence type="ECO:0000256" key="6">
    <source>
        <dbReference type="ARBA" id="ARBA00033334"/>
    </source>
</evidence>
<evidence type="ECO:0000256" key="3">
    <source>
        <dbReference type="ARBA" id="ARBA00012454"/>
    </source>
</evidence>
<dbReference type="EC" id="2.5.1.17" evidence="3"/>
<evidence type="ECO:0000313" key="11">
    <source>
        <dbReference type="Proteomes" id="UP000063234"/>
    </source>
</evidence>
<dbReference type="PIRSF" id="PIRSF015617">
    <property type="entry name" value="Adensltrnsf_CobA"/>
    <property type="match status" value="1"/>
</dbReference>
<comment type="function">
    <text evidence="4">Required for both de novo synthesis of the corrin ring for the assimilation of exogenous corrinoids. Participates in the adenosylation of a variety of incomplete and complete corrinoids.</text>
</comment>
<evidence type="ECO:0000256" key="4">
    <source>
        <dbReference type="ARBA" id="ARBA00024929"/>
    </source>
</evidence>
<dbReference type="Proteomes" id="UP000063234">
    <property type="component" value="Chromosome"/>
</dbReference>
<dbReference type="SUPFAM" id="SSF52540">
    <property type="entry name" value="P-loop containing nucleoside triphosphate hydrolases"/>
    <property type="match status" value="1"/>
</dbReference>
<accession>A0A0S3QU29</accession>
<comment type="catalytic activity">
    <reaction evidence="9">
        <text>2 cob(II)alamin + reduced [electron-transfer flavoprotein] + 2 ATP = 2 adenosylcob(III)alamin + 2 triphosphate + oxidized [electron-transfer flavoprotein] + 3 H(+)</text>
        <dbReference type="Rhea" id="RHEA:28671"/>
        <dbReference type="Rhea" id="RHEA-COMP:10685"/>
        <dbReference type="Rhea" id="RHEA-COMP:10686"/>
        <dbReference type="ChEBI" id="CHEBI:15378"/>
        <dbReference type="ChEBI" id="CHEBI:16304"/>
        <dbReference type="ChEBI" id="CHEBI:18036"/>
        <dbReference type="ChEBI" id="CHEBI:18408"/>
        <dbReference type="ChEBI" id="CHEBI:30616"/>
        <dbReference type="ChEBI" id="CHEBI:57692"/>
        <dbReference type="ChEBI" id="CHEBI:58307"/>
        <dbReference type="EC" id="2.5.1.17"/>
    </reaction>
</comment>
<comment type="pathway">
    <text evidence="1">Cofactor biosynthesis; adenosylcobalamin biosynthesis; adenosylcobalamin from cob(II)yrinate a,c-diamide: step 2/7.</text>
</comment>
<sequence length="178" mass="20100">MKKLKEGYVQVYTGDGKGKTTAALGLAFRAVGHGMKVFIIQFMKGSIFYGELKTAEMLAPYVTIVQMGREEFVNRENPDPKDVELAQKGIALAKEIMEKNEHDILILDEINVALDFGLVTLEQVLDLIDNKPKDMELVLTGRYAHPEVIKKADLVTEMIEIRHYYNEKGVDARDGIER</sequence>
<gene>
    <name evidence="10" type="ORF">TST_1021</name>
</gene>
<dbReference type="EMBL" id="AP013035">
    <property type="protein sequence ID" value="BAT71815.1"/>
    <property type="molecule type" value="Genomic_DNA"/>
</dbReference>
<evidence type="ECO:0000256" key="5">
    <source>
        <dbReference type="ARBA" id="ARBA00031529"/>
    </source>
</evidence>
<evidence type="ECO:0000313" key="10">
    <source>
        <dbReference type="EMBL" id="BAT71815.1"/>
    </source>
</evidence>
<organism evidence="10 11">
    <name type="scientific">Thermosulfidibacter takaii (strain DSM 17441 / JCM 13301 / NBRC 103674 / ABI70S6)</name>
    <dbReference type="NCBI Taxonomy" id="1298851"/>
    <lineage>
        <taxon>Bacteria</taxon>
        <taxon>Pseudomonadati</taxon>
        <taxon>Thermosulfidibacterota</taxon>
        <taxon>Thermosulfidibacteria</taxon>
        <taxon>Thermosulfidibacterales</taxon>
        <taxon>Thermosulfidibacteraceae</taxon>
    </lineage>
</organism>